<evidence type="ECO:0008006" key="3">
    <source>
        <dbReference type="Google" id="ProtNLM"/>
    </source>
</evidence>
<evidence type="ECO:0000313" key="1">
    <source>
        <dbReference type="EMBL" id="RMI32981.1"/>
    </source>
</evidence>
<proteinExistence type="predicted"/>
<name>A0A3M2L5U3_9NOCA</name>
<reference evidence="1 2" key="1">
    <citation type="submission" date="2018-10" db="EMBL/GenBank/DDBJ databases">
        <title>Isolation from cow dung.</title>
        <authorList>
            <person name="Ling L."/>
        </authorList>
    </citation>
    <scope>NUCLEOTIDE SEQUENCE [LARGE SCALE GENOMIC DNA]</scope>
    <source>
        <strain evidence="1 2">NEAU-LL90</strain>
    </source>
</reference>
<sequence>MADRAVHFVGSFPADSTDDAMHAMMRGAGSRLRTLPTGEIRRHETYLQPIIDGLVDQGALRVRRERPDRTVHRLRPGFDSGAMTLGYACEAREALPSYTGLRGASGPALQIGMPTDLTLGFVALGLPGVLAHRQVFTDATAAEMAAVHEVTGGDVVLQLEAPAELVLLAAAQPLHRVVDAALGLSRGICALAARAPEGARLGVHLCLGGRRNKARTTLRDTRPLVHLANAVARQWPSGRTLEYIHGPLAAGDLPPSSRPEFYAPLADLELGATAFVAGFVHEKPTEAELVHTLHLIEGALGRPVDAVASACGLGRHTREVAETLVARADALAAAD</sequence>
<protein>
    <recommendedName>
        <fullName evidence="3">Methionine synthase</fullName>
    </recommendedName>
</protein>
<dbReference type="OrthoDB" id="4504900at2"/>
<dbReference type="Proteomes" id="UP000279275">
    <property type="component" value="Unassembled WGS sequence"/>
</dbReference>
<evidence type="ECO:0000313" key="2">
    <source>
        <dbReference type="Proteomes" id="UP000279275"/>
    </source>
</evidence>
<dbReference type="EMBL" id="RFFH01000004">
    <property type="protein sequence ID" value="RMI32981.1"/>
    <property type="molecule type" value="Genomic_DNA"/>
</dbReference>
<comment type="caution">
    <text evidence="1">The sequence shown here is derived from an EMBL/GenBank/DDBJ whole genome shotgun (WGS) entry which is preliminary data.</text>
</comment>
<keyword evidence="2" id="KW-1185">Reference proteome</keyword>
<gene>
    <name evidence="1" type="ORF">EBN03_11740</name>
</gene>
<dbReference type="AlphaFoldDB" id="A0A3M2L5U3"/>
<accession>A0A3M2L5U3</accession>
<dbReference type="RefSeq" id="WP_122188023.1">
    <property type="nucleotide sequence ID" value="NZ_RFFH01000004.1"/>
</dbReference>
<organism evidence="1 2">
    <name type="scientific">Nocardia stercoris</name>
    <dbReference type="NCBI Taxonomy" id="2483361"/>
    <lineage>
        <taxon>Bacteria</taxon>
        <taxon>Bacillati</taxon>
        <taxon>Actinomycetota</taxon>
        <taxon>Actinomycetes</taxon>
        <taxon>Mycobacteriales</taxon>
        <taxon>Nocardiaceae</taxon>
        <taxon>Nocardia</taxon>
    </lineage>
</organism>